<dbReference type="Gene3D" id="3.40.630.10">
    <property type="entry name" value="Zn peptidases"/>
    <property type="match status" value="2"/>
</dbReference>
<name>A0A644VPN5_9ZZZZ</name>
<evidence type="ECO:0000256" key="4">
    <source>
        <dbReference type="ARBA" id="ARBA00022723"/>
    </source>
</evidence>
<dbReference type="GO" id="GO:0070573">
    <property type="term" value="F:metallodipeptidase activity"/>
    <property type="evidence" value="ECO:0007669"/>
    <property type="project" value="TreeGrafter"/>
</dbReference>
<feature type="domain" description="Peptidase M20 dimerisation" evidence="9">
    <location>
        <begin position="206"/>
        <end position="290"/>
    </location>
</feature>
<dbReference type="CDD" id="cd03890">
    <property type="entry name" value="M20_pepD"/>
    <property type="match status" value="1"/>
</dbReference>
<evidence type="ECO:0000256" key="3">
    <source>
        <dbReference type="ARBA" id="ARBA00022670"/>
    </source>
</evidence>
<sequence>MTDLQPHNLWNYFHQITQVPRPSKKEEQIAAYLRDFAGRHQLPVTTDKAGNILITKPATPGYENHPTVILQAHIDMVCEKNADTKHDFEKDSIQTYIDGDWVKARGTTLGADNGIGMAMMLAVLDAADLQHPALECLFTVDEETGLTGAYGLDSKLLSGSVLINLDSEDDGEIFIGCAGGIGTKAILPYRQETTPSGYFGFKVKVSGLKGGHSGGDIHLGLANAIKILNRYLWQLNKQMDLRLISLEGGNLHNAIPREANAFCAVPYSEKETIRVILNMYIATIEAEFKDIETNFHMSLESDSLPETVIEKSASDRLLQTLYACPHGVIAMSRTISGLVETSTNLASVKMTANREFEINTSQRSSSESAKTDIAAQLNAVFELAGATVIQSDGYPGWQPNVDSALLAKTVTAYNHLFGEEPKVKAIHAGLECGLFLEKYPHLDMVSIGPQMYGVHSPDERLSISSTQKTWKWLSETLK</sequence>
<keyword evidence="5 10" id="KW-0378">Hydrolase</keyword>
<evidence type="ECO:0000256" key="1">
    <source>
        <dbReference type="ARBA" id="ARBA00001941"/>
    </source>
</evidence>
<dbReference type="GO" id="GO:0006508">
    <property type="term" value="P:proteolysis"/>
    <property type="evidence" value="ECO:0007669"/>
    <property type="project" value="UniProtKB-KW"/>
</dbReference>
<dbReference type="Pfam" id="PF07687">
    <property type="entry name" value="M20_dimer"/>
    <property type="match status" value="1"/>
</dbReference>
<keyword evidence="6" id="KW-0862">Zinc</keyword>
<evidence type="ECO:0000256" key="2">
    <source>
        <dbReference type="ARBA" id="ARBA00001947"/>
    </source>
</evidence>
<keyword evidence="3" id="KW-0645">Protease</keyword>
<dbReference type="SUPFAM" id="SSF55031">
    <property type="entry name" value="Bacterial exopeptidase dimerisation domain"/>
    <property type="match status" value="1"/>
</dbReference>
<accession>A0A644VPN5</accession>
<dbReference type="PIRSF" id="PIRSF016599">
    <property type="entry name" value="Xaa-His_dipept"/>
    <property type="match status" value="1"/>
</dbReference>
<evidence type="ECO:0000256" key="8">
    <source>
        <dbReference type="ARBA" id="ARBA00023285"/>
    </source>
</evidence>
<dbReference type="PANTHER" id="PTHR43501:SF1">
    <property type="entry name" value="CYTOSOL NON-SPECIFIC DIPEPTIDASE"/>
    <property type="match status" value="1"/>
</dbReference>
<evidence type="ECO:0000256" key="7">
    <source>
        <dbReference type="ARBA" id="ARBA00023049"/>
    </source>
</evidence>
<dbReference type="Pfam" id="PF01546">
    <property type="entry name" value="Peptidase_M20"/>
    <property type="match status" value="1"/>
</dbReference>
<keyword evidence="10" id="KW-0224">Dipeptidase</keyword>
<organism evidence="10">
    <name type="scientific">bioreactor metagenome</name>
    <dbReference type="NCBI Taxonomy" id="1076179"/>
    <lineage>
        <taxon>unclassified sequences</taxon>
        <taxon>metagenomes</taxon>
        <taxon>ecological metagenomes</taxon>
    </lineage>
</organism>
<dbReference type="InterPro" id="IPR011650">
    <property type="entry name" value="Peptidase_M20_dimer"/>
</dbReference>
<keyword evidence="8" id="KW-0170">Cobalt</keyword>
<evidence type="ECO:0000256" key="6">
    <source>
        <dbReference type="ARBA" id="ARBA00022833"/>
    </source>
</evidence>
<dbReference type="PRINTS" id="PR00934">
    <property type="entry name" value="XHISDIPTASE"/>
</dbReference>
<dbReference type="InterPro" id="IPR036264">
    <property type="entry name" value="Bact_exopeptidase_dim_dom"/>
</dbReference>
<dbReference type="FunFam" id="3.40.630.10:FF:000018">
    <property type="entry name" value="Aminoacyl-histidine dipeptidase PepD"/>
    <property type="match status" value="1"/>
</dbReference>
<evidence type="ECO:0000259" key="9">
    <source>
        <dbReference type="Pfam" id="PF07687"/>
    </source>
</evidence>
<dbReference type="AlphaFoldDB" id="A0A644VPN5"/>
<dbReference type="EMBL" id="VSSQ01000357">
    <property type="protein sequence ID" value="MPL92413.1"/>
    <property type="molecule type" value="Genomic_DNA"/>
</dbReference>
<comment type="cofactor">
    <cofactor evidence="2">
        <name>Zn(2+)</name>
        <dbReference type="ChEBI" id="CHEBI:29105"/>
    </cofactor>
</comment>
<proteinExistence type="predicted"/>
<gene>
    <name evidence="10" type="primary">pepD_11</name>
    <name evidence="10" type="ORF">SDC9_38514</name>
</gene>
<comment type="caution">
    <text evidence="10">The sequence shown here is derived from an EMBL/GenBank/DDBJ whole genome shotgun (WGS) entry which is preliminary data.</text>
</comment>
<reference evidence="10" key="1">
    <citation type="submission" date="2019-08" db="EMBL/GenBank/DDBJ databases">
        <authorList>
            <person name="Kucharzyk K."/>
            <person name="Murdoch R.W."/>
            <person name="Higgins S."/>
            <person name="Loffler F."/>
        </authorList>
    </citation>
    <scope>NUCLEOTIDE SEQUENCE</scope>
</reference>
<dbReference type="GO" id="GO:0005829">
    <property type="term" value="C:cytosol"/>
    <property type="evidence" value="ECO:0007669"/>
    <property type="project" value="TreeGrafter"/>
</dbReference>
<dbReference type="FunFam" id="3.40.630.10:FF:000015">
    <property type="entry name" value="Aminoacyl-histidine dipeptidase PepD"/>
    <property type="match status" value="1"/>
</dbReference>
<comment type="cofactor">
    <cofactor evidence="1">
        <name>Co(2+)</name>
        <dbReference type="ChEBI" id="CHEBI:48828"/>
    </cofactor>
</comment>
<dbReference type="SUPFAM" id="SSF53187">
    <property type="entry name" value="Zn-dependent exopeptidases"/>
    <property type="match status" value="1"/>
</dbReference>
<dbReference type="PANTHER" id="PTHR43501">
    <property type="entry name" value="CYTOSOL NON-SPECIFIC DIPEPTIDASE"/>
    <property type="match status" value="1"/>
</dbReference>
<dbReference type="InterPro" id="IPR002933">
    <property type="entry name" value="Peptidase_M20"/>
</dbReference>
<evidence type="ECO:0000256" key="5">
    <source>
        <dbReference type="ARBA" id="ARBA00022801"/>
    </source>
</evidence>
<evidence type="ECO:0000313" key="10">
    <source>
        <dbReference type="EMBL" id="MPL92413.1"/>
    </source>
</evidence>
<dbReference type="NCBIfam" id="TIGR01893">
    <property type="entry name" value="aa-his-dipept"/>
    <property type="match status" value="1"/>
</dbReference>
<dbReference type="GO" id="GO:0046872">
    <property type="term" value="F:metal ion binding"/>
    <property type="evidence" value="ECO:0007669"/>
    <property type="project" value="UniProtKB-KW"/>
</dbReference>
<keyword evidence="7" id="KW-0482">Metalloprotease</keyword>
<keyword evidence="4" id="KW-0479">Metal-binding</keyword>
<dbReference type="InterPro" id="IPR001160">
    <property type="entry name" value="Peptidase_M20C"/>
</dbReference>
<dbReference type="EC" id="3.4.13.18" evidence="10"/>
<protein>
    <submittedName>
        <fullName evidence="10">Cytosol non-specific dipeptidase</fullName>
        <ecNumber evidence="10">3.4.13.18</ecNumber>
    </submittedName>
</protein>